<reference evidence="1 2" key="1">
    <citation type="submission" date="2018-03" db="EMBL/GenBank/DDBJ databases">
        <title>Genomic Encyclopedia of Archaeal and Bacterial Type Strains, Phase II (KMG-II): from individual species to whole genera.</title>
        <authorList>
            <person name="Goeker M."/>
        </authorList>
    </citation>
    <scope>NUCLEOTIDE SEQUENCE [LARGE SCALE GENOMIC DNA]</scope>
    <source>
        <strain evidence="1 2">DSM 101533</strain>
    </source>
</reference>
<dbReference type="OrthoDB" id="7594887at2"/>
<name>A0A2T0W470_9RHOB</name>
<evidence type="ECO:0000313" key="1">
    <source>
        <dbReference type="EMBL" id="PRY80265.1"/>
    </source>
</evidence>
<protein>
    <submittedName>
        <fullName evidence="1">Uncharacterized protein DUF4259</fullName>
    </submittedName>
</protein>
<dbReference type="RefSeq" id="WP_106353656.1">
    <property type="nucleotide sequence ID" value="NZ_PVTP01000001.1"/>
</dbReference>
<dbReference type="AlphaFoldDB" id="A0A2T0W470"/>
<dbReference type="InterPro" id="IPR025355">
    <property type="entry name" value="DUF4259"/>
</dbReference>
<proteinExistence type="predicted"/>
<keyword evidence="2" id="KW-1185">Reference proteome</keyword>
<gene>
    <name evidence="1" type="ORF">CLV80_101116</name>
</gene>
<evidence type="ECO:0000313" key="2">
    <source>
        <dbReference type="Proteomes" id="UP000238007"/>
    </source>
</evidence>
<accession>A0A2T0W470</accession>
<dbReference type="Pfam" id="PF14078">
    <property type="entry name" value="DUF4259"/>
    <property type="match status" value="1"/>
</dbReference>
<dbReference type="Proteomes" id="UP000238007">
    <property type="component" value="Unassembled WGS sequence"/>
</dbReference>
<organism evidence="1 2">
    <name type="scientific">Yoonia maritima</name>
    <dbReference type="NCBI Taxonomy" id="1435347"/>
    <lineage>
        <taxon>Bacteria</taxon>
        <taxon>Pseudomonadati</taxon>
        <taxon>Pseudomonadota</taxon>
        <taxon>Alphaproteobacteria</taxon>
        <taxon>Rhodobacterales</taxon>
        <taxon>Paracoccaceae</taxon>
        <taxon>Yoonia</taxon>
    </lineage>
</organism>
<comment type="caution">
    <text evidence="1">The sequence shown here is derived from an EMBL/GenBank/DDBJ whole genome shotgun (WGS) entry which is preliminary data.</text>
</comment>
<dbReference type="EMBL" id="PVTP01000001">
    <property type="protein sequence ID" value="PRY80265.1"/>
    <property type="molecule type" value="Genomic_DNA"/>
</dbReference>
<sequence>MGAWGVGSLDNDGSQDWLTDFNEFGASAASDILDACSDAIASGYVESDIGSAIVALAEVVVAALGKPDEDLADQLEEPVENHKDALLDIDNVQARTSEALEALTADADSSELYDLWQEADELEQWLSQISALRTRLDAA</sequence>